<dbReference type="PROSITE" id="PS00135">
    <property type="entry name" value="TRYPSIN_SER"/>
    <property type="match status" value="1"/>
</dbReference>
<evidence type="ECO:0000313" key="5">
    <source>
        <dbReference type="EMBL" id="GID54125.1"/>
    </source>
</evidence>
<comment type="caution">
    <text evidence="5">The sequence shown here is derived from an EMBL/GenBank/DDBJ whole genome shotgun (WGS) entry which is preliminary data.</text>
</comment>
<feature type="domain" description="Peptidase S1" evidence="4">
    <location>
        <begin position="49"/>
        <end position="271"/>
    </location>
</feature>
<keyword evidence="1" id="KW-1015">Disulfide bond</keyword>
<dbReference type="Proteomes" id="UP000612282">
    <property type="component" value="Unassembled WGS sequence"/>
</dbReference>
<feature type="chain" id="PRO_5046732460" evidence="3">
    <location>
        <begin position="22"/>
        <end position="274"/>
    </location>
</feature>
<dbReference type="PROSITE" id="PS50240">
    <property type="entry name" value="TRYPSIN_DOM"/>
    <property type="match status" value="1"/>
</dbReference>
<dbReference type="PANTHER" id="PTHR24252">
    <property type="entry name" value="ACROSIN-RELATED"/>
    <property type="match status" value="1"/>
</dbReference>
<dbReference type="InterPro" id="IPR043504">
    <property type="entry name" value="Peptidase_S1_PA_chymotrypsin"/>
</dbReference>
<evidence type="ECO:0000256" key="2">
    <source>
        <dbReference type="RuleBase" id="RU363034"/>
    </source>
</evidence>
<dbReference type="InterPro" id="IPR033116">
    <property type="entry name" value="TRYPSIN_SER"/>
</dbReference>
<evidence type="ECO:0000256" key="3">
    <source>
        <dbReference type="SAM" id="SignalP"/>
    </source>
</evidence>
<keyword evidence="2" id="KW-0645">Protease</keyword>
<dbReference type="PANTHER" id="PTHR24252:SF7">
    <property type="entry name" value="HYALIN"/>
    <property type="match status" value="1"/>
</dbReference>
<feature type="signal peptide" evidence="3">
    <location>
        <begin position="1"/>
        <end position="21"/>
    </location>
</feature>
<organism evidence="5 6">
    <name type="scientific">Actinoplanes couchii</name>
    <dbReference type="NCBI Taxonomy" id="403638"/>
    <lineage>
        <taxon>Bacteria</taxon>
        <taxon>Bacillati</taxon>
        <taxon>Actinomycetota</taxon>
        <taxon>Actinomycetes</taxon>
        <taxon>Micromonosporales</taxon>
        <taxon>Micromonosporaceae</taxon>
        <taxon>Actinoplanes</taxon>
    </lineage>
</organism>
<dbReference type="CDD" id="cd00190">
    <property type="entry name" value="Tryp_SPc"/>
    <property type="match status" value="1"/>
</dbReference>
<sequence>MVRKAALVVIVLLVTATPARAGTGSFQARDDIGSFRARDVIGSFRARDVIGGDVAGAGRFPWAVRLSMGCGGALTAPRVVLTAGHCAGPSGPNTRITVTAGATDLKARSAITVRSVAVFRSPDFVTETSGDDWAVIRLDRELAVPTLPITRENVDTGEFTVMGWGQTRETALRQERRLHYATVPAIPDKQCAAAYRKFGVKLVEDESICAGRHGVDTCQGDSGGPMVGRDRSGRWTQIGIVSWGLGCARDGYFGVYTQIAKFRAEIEEATSRFS</sequence>
<dbReference type="InterPro" id="IPR001254">
    <property type="entry name" value="Trypsin_dom"/>
</dbReference>
<keyword evidence="3" id="KW-0732">Signal</keyword>
<keyword evidence="2" id="KW-0378">Hydrolase</keyword>
<keyword evidence="2" id="KW-0720">Serine protease</keyword>
<dbReference type="Pfam" id="PF00089">
    <property type="entry name" value="Trypsin"/>
    <property type="match status" value="1"/>
</dbReference>
<evidence type="ECO:0000256" key="1">
    <source>
        <dbReference type="ARBA" id="ARBA00023157"/>
    </source>
</evidence>
<accession>A0ABQ3X6J0</accession>
<keyword evidence="6" id="KW-1185">Reference proteome</keyword>
<dbReference type="InterPro" id="IPR018114">
    <property type="entry name" value="TRYPSIN_HIS"/>
</dbReference>
<dbReference type="PROSITE" id="PS00134">
    <property type="entry name" value="TRYPSIN_HIS"/>
    <property type="match status" value="1"/>
</dbReference>
<evidence type="ECO:0000313" key="6">
    <source>
        <dbReference type="Proteomes" id="UP000612282"/>
    </source>
</evidence>
<dbReference type="Gene3D" id="2.40.10.10">
    <property type="entry name" value="Trypsin-like serine proteases"/>
    <property type="match status" value="2"/>
</dbReference>
<name>A0ABQ3X6J0_9ACTN</name>
<reference evidence="5 6" key="1">
    <citation type="submission" date="2021-01" db="EMBL/GenBank/DDBJ databases">
        <title>Whole genome shotgun sequence of Actinoplanes couchii NBRC 106145.</title>
        <authorList>
            <person name="Komaki H."/>
            <person name="Tamura T."/>
        </authorList>
    </citation>
    <scope>NUCLEOTIDE SEQUENCE [LARGE SCALE GENOMIC DNA]</scope>
    <source>
        <strain evidence="5 6">NBRC 106145</strain>
    </source>
</reference>
<gene>
    <name evidence="5" type="ORF">Aco03nite_025290</name>
</gene>
<evidence type="ECO:0000259" key="4">
    <source>
        <dbReference type="PROSITE" id="PS50240"/>
    </source>
</evidence>
<dbReference type="SUPFAM" id="SSF50494">
    <property type="entry name" value="Trypsin-like serine proteases"/>
    <property type="match status" value="1"/>
</dbReference>
<protein>
    <submittedName>
        <fullName evidence="5">Trypsin</fullName>
    </submittedName>
</protein>
<dbReference type="InterPro" id="IPR001314">
    <property type="entry name" value="Peptidase_S1A"/>
</dbReference>
<dbReference type="InterPro" id="IPR009003">
    <property type="entry name" value="Peptidase_S1_PA"/>
</dbReference>
<dbReference type="PRINTS" id="PR00722">
    <property type="entry name" value="CHYMOTRYPSIN"/>
</dbReference>
<proteinExistence type="predicted"/>
<dbReference type="SMART" id="SM00020">
    <property type="entry name" value="Tryp_SPc"/>
    <property type="match status" value="1"/>
</dbReference>
<dbReference type="EMBL" id="BOMG01000037">
    <property type="protein sequence ID" value="GID54125.1"/>
    <property type="molecule type" value="Genomic_DNA"/>
</dbReference>